<proteinExistence type="predicted"/>
<dbReference type="EMBL" id="CP036273">
    <property type="protein sequence ID" value="QDU21703.1"/>
    <property type="molecule type" value="Genomic_DNA"/>
</dbReference>
<sequence>MTMIEAVSQSTGVERKVEVTAAPEGVRVTIRDGRKGTVLTYVTAPADDLITVLSDQPEGPTAITGDTAGAVRVLAIEVRRNEVWLTIGGIDAAVGLDDLMDALAALPS</sequence>
<evidence type="ECO:0000313" key="2">
    <source>
        <dbReference type="Proteomes" id="UP000319576"/>
    </source>
</evidence>
<accession>A0A517XW19</accession>
<organism evidence="1 2">
    <name type="scientific">Urbifossiella limnaea</name>
    <dbReference type="NCBI Taxonomy" id="2528023"/>
    <lineage>
        <taxon>Bacteria</taxon>
        <taxon>Pseudomonadati</taxon>
        <taxon>Planctomycetota</taxon>
        <taxon>Planctomycetia</taxon>
        <taxon>Gemmatales</taxon>
        <taxon>Gemmataceae</taxon>
        <taxon>Urbifossiella</taxon>
    </lineage>
</organism>
<dbReference type="Proteomes" id="UP000319576">
    <property type="component" value="Chromosome"/>
</dbReference>
<gene>
    <name evidence="1" type="ORF">ETAA1_36760</name>
</gene>
<dbReference type="KEGG" id="uli:ETAA1_36760"/>
<reference evidence="1 2" key="1">
    <citation type="submission" date="2019-02" db="EMBL/GenBank/DDBJ databases">
        <title>Deep-cultivation of Planctomycetes and their phenomic and genomic characterization uncovers novel biology.</title>
        <authorList>
            <person name="Wiegand S."/>
            <person name="Jogler M."/>
            <person name="Boedeker C."/>
            <person name="Pinto D."/>
            <person name="Vollmers J."/>
            <person name="Rivas-Marin E."/>
            <person name="Kohn T."/>
            <person name="Peeters S.H."/>
            <person name="Heuer A."/>
            <person name="Rast P."/>
            <person name="Oberbeckmann S."/>
            <person name="Bunk B."/>
            <person name="Jeske O."/>
            <person name="Meyerdierks A."/>
            <person name="Storesund J.E."/>
            <person name="Kallscheuer N."/>
            <person name="Luecker S."/>
            <person name="Lage O.M."/>
            <person name="Pohl T."/>
            <person name="Merkel B.J."/>
            <person name="Hornburger P."/>
            <person name="Mueller R.-W."/>
            <person name="Bruemmer F."/>
            <person name="Labrenz M."/>
            <person name="Spormann A.M."/>
            <person name="Op den Camp H."/>
            <person name="Overmann J."/>
            <person name="Amann R."/>
            <person name="Jetten M.S.M."/>
            <person name="Mascher T."/>
            <person name="Medema M.H."/>
            <person name="Devos D.P."/>
            <person name="Kaster A.-K."/>
            <person name="Ovreas L."/>
            <person name="Rohde M."/>
            <person name="Galperin M.Y."/>
            <person name="Jogler C."/>
        </authorList>
    </citation>
    <scope>NUCLEOTIDE SEQUENCE [LARGE SCALE GENOMIC DNA]</scope>
    <source>
        <strain evidence="1 2">ETA_A1</strain>
    </source>
</reference>
<evidence type="ECO:0000313" key="1">
    <source>
        <dbReference type="EMBL" id="QDU21703.1"/>
    </source>
</evidence>
<name>A0A517XW19_9BACT</name>
<protein>
    <submittedName>
        <fullName evidence="1">Uncharacterized protein</fullName>
    </submittedName>
</protein>
<dbReference type="OrthoDB" id="285342at2"/>
<dbReference type="AlphaFoldDB" id="A0A517XW19"/>
<keyword evidence="2" id="KW-1185">Reference proteome</keyword>
<dbReference type="RefSeq" id="WP_145240844.1">
    <property type="nucleotide sequence ID" value="NZ_CP036273.1"/>
</dbReference>